<gene>
    <name evidence="1" type="primary">g4273</name>
    <name evidence="1" type="ORF">NpPPO83_00004273</name>
</gene>
<evidence type="ECO:0000313" key="2">
    <source>
        <dbReference type="Proteomes" id="UP001165186"/>
    </source>
</evidence>
<reference evidence="1" key="1">
    <citation type="submission" date="2024-09" db="EMBL/GenBank/DDBJ databases">
        <title>Draft Genome Sequences of Neofusicoccum parvum.</title>
        <authorList>
            <person name="Ashida A."/>
            <person name="Camagna M."/>
            <person name="Tanaka A."/>
            <person name="Takemoto D."/>
        </authorList>
    </citation>
    <scope>NUCLEOTIDE SEQUENCE</scope>
    <source>
        <strain evidence="1">PPO83</strain>
    </source>
</reference>
<sequence>MSLLYYYTVHTSLTLADLPQIVEIYTLVAPKIAFSDPSLLLCMLAITALHRAHVDPTPERQEEYVRQAVEYQNRSIGMLRAQLANITPENCVGTFLSSSFLLVYTFASEPWLRHFSCGTPSEGCLDDVTMSLRLLRGVPSILGHDNHAVFGWIMESPLRPMADGVMHKPKGRFTPEQESHFAALRCFLVEDQDAGEEERRVCLEALHVLREYAELLLDGQAQQQVETVGLTMTWPVSVSERYMAYIESHRRGALLVLAEYAVLFRRLRGYWWADAWGQMLLTVTLELLPEDWRSSILQFHDESLREIN</sequence>
<proteinExistence type="predicted"/>
<comment type="caution">
    <text evidence="1">The sequence shown here is derived from an EMBL/GenBank/DDBJ whole genome shotgun (WGS) entry which is preliminary data.</text>
</comment>
<dbReference type="EMBL" id="BSXG01000055">
    <property type="protein sequence ID" value="GME29015.1"/>
    <property type="molecule type" value="Genomic_DNA"/>
</dbReference>
<dbReference type="Proteomes" id="UP001165186">
    <property type="component" value="Unassembled WGS sequence"/>
</dbReference>
<keyword evidence="2" id="KW-1185">Reference proteome</keyword>
<protein>
    <submittedName>
        <fullName evidence="1">C6 zinc finger domain-containing protein</fullName>
    </submittedName>
</protein>
<organism evidence="1 2">
    <name type="scientific">Neofusicoccum parvum</name>
    <dbReference type="NCBI Taxonomy" id="310453"/>
    <lineage>
        <taxon>Eukaryota</taxon>
        <taxon>Fungi</taxon>
        <taxon>Dikarya</taxon>
        <taxon>Ascomycota</taxon>
        <taxon>Pezizomycotina</taxon>
        <taxon>Dothideomycetes</taxon>
        <taxon>Dothideomycetes incertae sedis</taxon>
        <taxon>Botryosphaeriales</taxon>
        <taxon>Botryosphaeriaceae</taxon>
        <taxon>Neofusicoccum</taxon>
    </lineage>
</organism>
<name>A0ACB5S881_9PEZI</name>
<accession>A0ACB5S881</accession>
<evidence type="ECO:0000313" key="1">
    <source>
        <dbReference type="EMBL" id="GME29015.1"/>
    </source>
</evidence>